<keyword evidence="2" id="KW-0430">Lectin</keyword>
<evidence type="ECO:0000256" key="2">
    <source>
        <dbReference type="ARBA" id="ARBA00022734"/>
    </source>
</evidence>
<keyword evidence="5" id="KW-1185">Reference proteome</keyword>
<protein>
    <recommendedName>
        <fullName evidence="3">Jacalin-type lectin domain-containing protein</fullName>
    </recommendedName>
</protein>
<dbReference type="Gramene" id="AUR62039285-RA">
    <property type="protein sequence ID" value="AUR62039285-RA:cds"/>
    <property type="gene ID" value="AUR62039285"/>
</dbReference>
<name>A0A803N2D2_CHEQI</name>
<dbReference type="Pfam" id="PF01419">
    <property type="entry name" value="Jacalin"/>
    <property type="match status" value="1"/>
</dbReference>
<organism evidence="4 5">
    <name type="scientific">Chenopodium quinoa</name>
    <name type="common">Quinoa</name>
    <dbReference type="NCBI Taxonomy" id="63459"/>
    <lineage>
        <taxon>Eukaryota</taxon>
        <taxon>Viridiplantae</taxon>
        <taxon>Streptophyta</taxon>
        <taxon>Embryophyta</taxon>
        <taxon>Tracheophyta</taxon>
        <taxon>Spermatophyta</taxon>
        <taxon>Magnoliopsida</taxon>
        <taxon>eudicotyledons</taxon>
        <taxon>Gunneridae</taxon>
        <taxon>Pentapetalae</taxon>
        <taxon>Caryophyllales</taxon>
        <taxon>Chenopodiaceae</taxon>
        <taxon>Chenopodioideae</taxon>
        <taxon>Atripliceae</taxon>
        <taxon>Chenopodium</taxon>
    </lineage>
</organism>
<dbReference type="RefSeq" id="XP_021774300.1">
    <property type="nucleotide sequence ID" value="XM_021918608.1"/>
</dbReference>
<proteinExistence type="inferred from homology"/>
<comment type="similarity">
    <text evidence="1">Belongs to the jacalin lectin family.</text>
</comment>
<dbReference type="OrthoDB" id="581739at2759"/>
<dbReference type="PANTHER" id="PTHR47293">
    <property type="entry name" value="JACALIN-RELATED LECTIN 3"/>
    <property type="match status" value="1"/>
</dbReference>
<dbReference type="AlphaFoldDB" id="A0A803N2D2"/>
<dbReference type="InterPro" id="IPR001229">
    <property type="entry name" value="Jacalin-like_lectin_dom"/>
</dbReference>
<dbReference type="SMR" id="A0A803N2D2"/>
<dbReference type="EnsemblPlants" id="AUR62039285-RA">
    <property type="protein sequence ID" value="AUR62039285-RA:cds"/>
    <property type="gene ID" value="AUR62039285"/>
</dbReference>
<reference evidence="4" key="1">
    <citation type="journal article" date="2017" name="Nature">
        <title>The genome of Chenopodium quinoa.</title>
        <authorList>
            <person name="Jarvis D.E."/>
            <person name="Ho Y.S."/>
            <person name="Lightfoot D.J."/>
            <person name="Schmoeckel S.M."/>
            <person name="Li B."/>
            <person name="Borm T.J.A."/>
            <person name="Ohyanagi H."/>
            <person name="Mineta K."/>
            <person name="Michell C.T."/>
            <person name="Saber N."/>
            <person name="Kharbatia N.M."/>
            <person name="Rupper R.R."/>
            <person name="Sharp A.R."/>
            <person name="Dally N."/>
            <person name="Boughton B.A."/>
            <person name="Woo Y.H."/>
            <person name="Gao G."/>
            <person name="Schijlen E.G.W.M."/>
            <person name="Guo X."/>
            <person name="Momin A.A."/>
            <person name="Negrao S."/>
            <person name="Al-Babili S."/>
            <person name="Gehring C."/>
            <person name="Roessner U."/>
            <person name="Jung C."/>
            <person name="Murphy K."/>
            <person name="Arold S.T."/>
            <person name="Gojobori T."/>
            <person name="van der Linden C.G."/>
            <person name="van Loo E.N."/>
            <person name="Jellen E.N."/>
            <person name="Maughan P.J."/>
            <person name="Tester M."/>
        </authorList>
    </citation>
    <scope>NUCLEOTIDE SEQUENCE [LARGE SCALE GENOMIC DNA]</scope>
    <source>
        <strain evidence="4">cv. PI 614886</strain>
    </source>
</reference>
<dbReference type="Gene3D" id="2.100.10.30">
    <property type="entry name" value="Jacalin-like lectin domain"/>
    <property type="match status" value="1"/>
</dbReference>
<dbReference type="OMA" id="AICDRRE"/>
<dbReference type="PANTHER" id="PTHR47293:SF70">
    <property type="entry name" value="JACALIN-RELATED LECTIN 24-RELATED"/>
    <property type="match status" value="1"/>
</dbReference>
<dbReference type="GO" id="GO:0030246">
    <property type="term" value="F:carbohydrate binding"/>
    <property type="evidence" value="ECO:0007669"/>
    <property type="project" value="UniProtKB-KW"/>
</dbReference>
<evidence type="ECO:0000313" key="5">
    <source>
        <dbReference type="Proteomes" id="UP000596660"/>
    </source>
</evidence>
<sequence>MTKEATHQEEENATTVMLKVGPFPSPNSRFYPRSSDDGKIIVADWDEKGRTKIAQMFISYDNNYIKSLSFQYIEDGQLILSPIFGSQYLDGHTFDTVALMEGGESEYITRVSGYHGYRDQRGRGLMSLTIETNKATYGPYGSGSVHVDKFSFSLGQGDQFGGFHGSSSSDIITSIGVYLKPIQNTVILTFVKRPDHLPIESSD</sequence>
<dbReference type="Proteomes" id="UP000596660">
    <property type="component" value="Unplaced"/>
</dbReference>
<dbReference type="GeneID" id="110738233"/>
<dbReference type="SMART" id="SM00915">
    <property type="entry name" value="Jacalin"/>
    <property type="match status" value="1"/>
</dbReference>
<gene>
    <name evidence="4" type="primary">LOC110738233</name>
</gene>
<feature type="domain" description="Jacalin-type lectin" evidence="3">
    <location>
        <begin position="31"/>
        <end position="181"/>
    </location>
</feature>
<dbReference type="PROSITE" id="PS51752">
    <property type="entry name" value="JACALIN_LECTIN"/>
    <property type="match status" value="1"/>
</dbReference>
<evidence type="ECO:0000256" key="1">
    <source>
        <dbReference type="ARBA" id="ARBA00006568"/>
    </source>
</evidence>
<evidence type="ECO:0000313" key="4">
    <source>
        <dbReference type="EnsemblPlants" id="AUR62039285-RA:cds"/>
    </source>
</evidence>
<accession>A0A803N2D2</accession>
<dbReference type="InterPro" id="IPR036404">
    <property type="entry name" value="Jacalin-like_lectin_dom_sf"/>
</dbReference>
<dbReference type="KEGG" id="cqi:110738233"/>
<dbReference type="SUPFAM" id="SSF51101">
    <property type="entry name" value="Mannose-binding lectins"/>
    <property type="match status" value="1"/>
</dbReference>
<evidence type="ECO:0000259" key="3">
    <source>
        <dbReference type="PROSITE" id="PS51752"/>
    </source>
</evidence>
<reference evidence="4" key="2">
    <citation type="submission" date="2021-03" db="UniProtKB">
        <authorList>
            <consortium name="EnsemblPlants"/>
        </authorList>
    </citation>
    <scope>IDENTIFICATION</scope>
</reference>